<dbReference type="AlphaFoldDB" id="A0A2H0BGV3"/>
<protein>
    <recommendedName>
        <fullName evidence="3">Gcp-like domain-containing protein</fullName>
    </recommendedName>
</protein>
<gene>
    <name evidence="1" type="ORF">COX05_04195</name>
</gene>
<organism evidence="1 2">
    <name type="scientific">candidate division WWE3 bacterium CG22_combo_CG10-13_8_21_14_all_39_12</name>
    <dbReference type="NCBI Taxonomy" id="1975094"/>
    <lineage>
        <taxon>Bacteria</taxon>
        <taxon>Katanobacteria</taxon>
    </lineage>
</organism>
<proteinExistence type="predicted"/>
<evidence type="ECO:0000313" key="2">
    <source>
        <dbReference type="Proteomes" id="UP000228495"/>
    </source>
</evidence>
<sequence>MKIHIDGTDESGLKIQLDQEKLPIHSERSVIESLFGAEPHIEAKDISEIEVNEGPGFRFTGTRQSVVAANALAYALGVTVNGKPFVTPIYYKEPNITTSRKTKTT</sequence>
<dbReference type="EMBL" id="PCSU01000073">
    <property type="protein sequence ID" value="PIP56218.1"/>
    <property type="molecule type" value="Genomic_DNA"/>
</dbReference>
<evidence type="ECO:0008006" key="3">
    <source>
        <dbReference type="Google" id="ProtNLM"/>
    </source>
</evidence>
<reference evidence="1 2" key="1">
    <citation type="submission" date="2017-09" db="EMBL/GenBank/DDBJ databases">
        <title>Depth-based differentiation of microbial function through sediment-hosted aquifers and enrichment of novel symbionts in the deep terrestrial subsurface.</title>
        <authorList>
            <person name="Probst A.J."/>
            <person name="Ladd B."/>
            <person name="Jarett J.K."/>
            <person name="Geller-Mcgrath D.E."/>
            <person name="Sieber C.M."/>
            <person name="Emerson J.B."/>
            <person name="Anantharaman K."/>
            <person name="Thomas B.C."/>
            <person name="Malmstrom R."/>
            <person name="Stieglmeier M."/>
            <person name="Klingl A."/>
            <person name="Woyke T."/>
            <person name="Ryan C.M."/>
            <person name="Banfield J.F."/>
        </authorList>
    </citation>
    <scope>NUCLEOTIDE SEQUENCE [LARGE SCALE GENOMIC DNA]</scope>
    <source>
        <strain evidence="1">CG22_combo_CG10-13_8_21_14_all_39_12</strain>
    </source>
</reference>
<dbReference type="Proteomes" id="UP000228495">
    <property type="component" value="Unassembled WGS sequence"/>
</dbReference>
<name>A0A2H0BGV3_UNCKA</name>
<evidence type="ECO:0000313" key="1">
    <source>
        <dbReference type="EMBL" id="PIP56218.1"/>
    </source>
</evidence>
<dbReference type="Gene3D" id="3.30.420.40">
    <property type="match status" value="1"/>
</dbReference>
<comment type="caution">
    <text evidence="1">The sequence shown here is derived from an EMBL/GenBank/DDBJ whole genome shotgun (WGS) entry which is preliminary data.</text>
</comment>
<accession>A0A2H0BGV3</accession>